<dbReference type="AlphaFoldDB" id="D0MR20"/>
<dbReference type="Proteomes" id="UP000006643">
    <property type="component" value="Unassembled WGS sequence"/>
</dbReference>
<proteinExistence type="predicted"/>
<evidence type="ECO:0000259" key="1">
    <source>
        <dbReference type="Pfam" id="PF20681"/>
    </source>
</evidence>
<dbReference type="InParanoid" id="D0MR20"/>
<dbReference type="GeneID" id="9477660"/>
<gene>
    <name evidence="2" type="ORF">PITG_00535</name>
</gene>
<dbReference type="InterPro" id="IPR049203">
    <property type="entry name" value="DUF6818"/>
</dbReference>
<name>D0MR20_PHYIT</name>
<dbReference type="STRING" id="403677.D0MR20"/>
<dbReference type="PANTHER" id="PTHR34409">
    <property type="entry name" value="SET DOMAIN-CONTAINING PROTEIN"/>
    <property type="match status" value="1"/>
</dbReference>
<dbReference type="EMBL" id="DS028118">
    <property type="protein sequence ID" value="EEY57939.1"/>
    <property type="molecule type" value="Genomic_DNA"/>
</dbReference>
<evidence type="ECO:0000313" key="2">
    <source>
        <dbReference type="EMBL" id="EEY57939.1"/>
    </source>
</evidence>
<dbReference type="PANTHER" id="PTHR34409:SF1">
    <property type="entry name" value="MYB-LIKE DOMAIN-CONTAINING PROTEIN"/>
    <property type="match status" value="1"/>
</dbReference>
<dbReference type="eggNOG" id="ENOG502T24E">
    <property type="taxonomic scope" value="Eukaryota"/>
</dbReference>
<keyword evidence="3" id="KW-1185">Reference proteome</keyword>
<dbReference type="HOGENOM" id="CLU_1809941_0_0_1"/>
<dbReference type="Pfam" id="PF20681">
    <property type="entry name" value="DUF6818"/>
    <property type="match status" value="1"/>
</dbReference>
<dbReference type="OMA" id="AMEECNA"/>
<sequence>MVRGRGWTAPETLYMLGLVERILPFGSNQWSAVQLERKFYALKSTRKPTGDPSCPADVAQAKRVYRLIENQCGVLLLDDTESTTASAAAMEECNATRQLEYRRERYAQRRQDELGRQSQAERREERERLRLLALIAEIAKTRD</sequence>
<feature type="domain" description="DUF6818" evidence="1">
    <location>
        <begin position="35"/>
        <end position="80"/>
    </location>
</feature>
<dbReference type="KEGG" id="pif:PITG_00535"/>
<dbReference type="VEuPathDB" id="FungiDB:PITG_00535"/>
<organism evidence="2 3">
    <name type="scientific">Phytophthora infestans (strain T30-4)</name>
    <name type="common">Potato late blight agent</name>
    <dbReference type="NCBI Taxonomy" id="403677"/>
    <lineage>
        <taxon>Eukaryota</taxon>
        <taxon>Sar</taxon>
        <taxon>Stramenopiles</taxon>
        <taxon>Oomycota</taxon>
        <taxon>Peronosporomycetes</taxon>
        <taxon>Peronosporales</taxon>
        <taxon>Peronosporaceae</taxon>
        <taxon>Phytophthora</taxon>
    </lineage>
</organism>
<dbReference type="OrthoDB" id="99432at2759"/>
<evidence type="ECO:0000313" key="3">
    <source>
        <dbReference type="Proteomes" id="UP000006643"/>
    </source>
</evidence>
<dbReference type="RefSeq" id="XP_002909125.1">
    <property type="nucleotide sequence ID" value="XM_002909079.1"/>
</dbReference>
<protein>
    <recommendedName>
        <fullName evidence="1">DUF6818 domain-containing protein</fullName>
    </recommendedName>
</protein>
<reference evidence="3" key="1">
    <citation type="journal article" date="2009" name="Nature">
        <title>Genome sequence and analysis of the Irish potato famine pathogen Phytophthora infestans.</title>
        <authorList>
            <consortium name="The Broad Institute Genome Sequencing Platform"/>
            <person name="Haas B.J."/>
            <person name="Kamoun S."/>
            <person name="Zody M.C."/>
            <person name="Jiang R.H."/>
            <person name="Handsaker R.E."/>
            <person name="Cano L.M."/>
            <person name="Grabherr M."/>
            <person name="Kodira C.D."/>
            <person name="Raffaele S."/>
            <person name="Torto-Alalibo T."/>
            <person name="Bozkurt T.O."/>
            <person name="Ah-Fong A.M."/>
            <person name="Alvarado L."/>
            <person name="Anderson V.L."/>
            <person name="Armstrong M.R."/>
            <person name="Avrova A."/>
            <person name="Baxter L."/>
            <person name="Beynon J."/>
            <person name="Boevink P.C."/>
            <person name="Bollmann S.R."/>
            <person name="Bos J.I."/>
            <person name="Bulone V."/>
            <person name="Cai G."/>
            <person name="Cakir C."/>
            <person name="Carrington J.C."/>
            <person name="Chawner M."/>
            <person name="Conti L."/>
            <person name="Costanzo S."/>
            <person name="Ewan R."/>
            <person name="Fahlgren N."/>
            <person name="Fischbach M.A."/>
            <person name="Fugelstad J."/>
            <person name="Gilroy E.M."/>
            <person name="Gnerre S."/>
            <person name="Green P.J."/>
            <person name="Grenville-Briggs L.J."/>
            <person name="Griffith J."/>
            <person name="Grunwald N.J."/>
            <person name="Horn K."/>
            <person name="Horner N.R."/>
            <person name="Hu C.H."/>
            <person name="Huitema E."/>
            <person name="Jeong D.H."/>
            <person name="Jones A.M."/>
            <person name="Jones J.D."/>
            <person name="Jones R.W."/>
            <person name="Karlsson E.K."/>
            <person name="Kunjeti S.G."/>
            <person name="Lamour K."/>
            <person name="Liu Z."/>
            <person name="Ma L."/>
            <person name="Maclean D."/>
            <person name="Chibucos M.C."/>
            <person name="McDonald H."/>
            <person name="McWalters J."/>
            <person name="Meijer H.J."/>
            <person name="Morgan W."/>
            <person name="Morris P.F."/>
            <person name="Munro C.A."/>
            <person name="O'Neill K."/>
            <person name="Ospina-Giraldo M."/>
            <person name="Pinzon A."/>
            <person name="Pritchard L."/>
            <person name="Ramsahoye B."/>
            <person name="Ren Q."/>
            <person name="Restrepo S."/>
            <person name="Roy S."/>
            <person name="Sadanandom A."/>
            <person name="Savidor A."/>
            <person name="Schornack S."/>
            <person name="Schwartz D.C."/>
            <person name="Schumann U.D."/>
            <person name="Schwessinger B."/>
            <person name="Seyer L."/>
            <person name="Sharpe T."/>
            <person name="Silvar C."/>
            <person name="Song J."/>
            <person name="Studholme D.J."/>
            <person name="Sykes S."/>
            <person name="Thines M."/>
            <person name="van de Vondervoort P.J."/>
            <person name="Phuntumart V."/>
            <person name="Wawra S."/>
            <person name="Weide R."/>
            <person name="Win J."/>
            <person name="Young C."/>
            <person name="Zhou S."/>
            <person name="Fry W."/>
            <person name="Meyers B.C."/>
            <person name="van West P."/>
            <person name="Ristaino J."/>
            <person name="Govers F."/>
            <person name="Birch P.R."/>
            <person name="Whisson S.C."/>
            <person name="Judelson H.S."/>
            <person name="Nusbaum C."/>
        </authorList>
    </citation>
    <scope>NUCLEOTIDE SEQUENCE [LARGE SCALE GENOMIC DNA]</scope>
    <source>
        <strain evidence="3">T30-4</strain>
    </source>
</reference>
<accession>D0MR20</accession>